<evidence type="ECO:0000256" key="3">
    <source>
        <dbReference type="ARBA" id="ARBA00022741"/>
    </source>
</evidence>
<protein>
    <recommendedName>
        <fullName evidence="5">ORC1-type DNA replication protein</fullName>
    </recommendedName>
</protein>
<dbReference type="PANTHER" id="PTHR10763">
    <property type="entry name" value="CELL DIVISION CONTROL PROTEIN 6-RELATED"/>
    <property type="match status" value="1"/>
</dbReference>
<dbReference type="PANTHER" id="PTHR10763:SF22">
    <property type="entry name" value="ORC1-TYPE DNA REPLICATION PROTEIN"/>
    <property type="match status" value="1"/>
</dbReference>
<gene>
    <name evidence="8" type="ORF">DSAG12_00520</name>
</gene>
<reference evidence="8 9" key="1">
    <citation type="journal article" date="2020" name="Nature">
        <title>Isolation of an archaeon at the prokaryote-eukaryote interface.</title>
        <authorList>
            <person name="Imachi H."/>
            <person name="Nobu M.K."/>
            <person name="Nakahara N."/>
            <person name="Morono Y."/>
            <person name="Ogawara M."/>
            <person name="Takaki Y."/>
            <person name="Takano Y."/>
            <person name="Uematsu K."/>
            <person name="Ikuta T."/>
            <person name="Ito M."/>
            <person name="Matsui Y."/>
            <person name="Miyazaki M."/>
            <person name="Murata K."/>
            <person name="Saito Y."/>
            <person name="Sakai S."/>
            <person name="Song C."/>
            <person name="Tasumi E."/>
            <person name="Yamanaka Y."/>
            <person name="Yamaguchi T."/>
            <person name="Kamagata Y."/>
            <person name="Tamaki H."/>
            <person name="Takai K."/>
        </authorList>
    </citation>
    <scope>NUCLEOTIDE SEQUENCE [LARGE SCALE GENOMIC DNA]</scope>
    <source>
        <strain evidence="8 9">MK-D1</strain>
    </source>
</reference>
<dbReference type="SUPFAM" id="SSF46785">
    <property type="entry name" value="Winged helix' DNA-binding domain"/>
    <property type="match status" value="1"/>
</dbReference>
<dbReference type="InterPro" id="IPR015163">
    <property type="entry name" value="Cdc6_C"/>
</dbReference>
<feature type="binding site" evidence="5">
    <location>
        <position position="229"/>
    </location>
    <ligand>
        <name>ATP</name>
        <dbReference type="ChEBI" id="CHEBI:30616"/>
    </ligand>
</feature>
<dbReference type="GeneID" id="41328523"/>
<dbReference type="InterPro" id="IPR003593">
    <property type="entry name" value="AAA+_ATPase"/>
</dbReference>
<dbReference type="InterPro" id="IPR036390">
    <property type="entry name" value="WH_DNA-bd_sf"/>
</dbReference>
<dbReference type="NCBIfam" id="TIGR02928">
    <property type="entry name" value="orc1/cdc6 family replication initiation protein"/>
    <property type="match status" value="1"/>
</dbReference>
<evidence type="ECO:0000256" key="1">
    <source>
        <dbReference type="ARBA" id="ARBA00006184"/>
    </source>
</evidence>
<evidence type="ECO:0000313" key="8">
    <source>
        <dbReference type="EMBL" id="QEE14706.1"/>
    </source>
</evidence>
<dbReference type="RefSeq" id="WP_147661650.1">
    <property type="nucleotide sequence ID" value="NZ_CP042905.2"/>
</dbReference>
<dbReference type="OrthoDB" id="195574at2157"/>
<dbReference type="Pfam" id="PF13401">
    <property type="entry name" value="AAA_22"/>
    <property type="match status" value="1"/>
</dbReference>
<evidence type="ECO:0000256" key="4">
    <source>
        <dbReference type="ARBA" id="ARBA00022840"/>
    </source>
</evidence>
<dbReference type="InterPro" id="IPR014277">
    <property type="entry name" value="Orc1/Cdc6_arc"/>
</dbReference>
<dbReference type="KEGG" id="psyt:DSAG12_00520"/>
<dbReference type="InterPro" id="IPR027417">
    <property type="entry name" value="P-loop_NTPase"/>
</dbReference>
<evidence type="ECO:0000313" key="9">
    <source>
        <dbReference type="Proteomes" id="UP000321408"/>
    </source>
</evidence>
<dbReference type="GO" id="GO:0006260">
    <property type="term" value="P:DNA replication"/>
    <property type="evidence" value="ECO:0007669"/>
    <property type="project" value="UniProtKB-UniRule"/>
</dbReference>
<feature type="domain" description="Cdc6 C-terminal" evidence="7">
    <location>
        <begin position="312"/>
        <end position="396"/>
    </location>
</feature>
<keyword evidence="3 5" id="KW-0547">Nucleotide-binding</keyword>
<organism evidence="8 9">
    <name type="scientific">Promethearchaeum syntrophicum</name>
    <dbReference type="NCBI Taxonomy" id="2594042"/>
    <lineage>
        <taxon>Archaea</taxon>
        <taxon>Promethearchaeati</taxon>
        <taxon>Promethearchaeota</taxon>
        <taxon>Promethearchaeia</taxon>
        <taxon>Promethearchaeales</taxon>
        <taxon>Promethearchaeaceae</taxon>
        <taxon>Promethearchaeum</taxon>
    </lineage>
</organism>
<dbReference type="Gene3D" id="1.10.10.10">
    <property type="entry name" value="Winged helix-like DNA-binding domain superfamily/Winged helix DNA-binding domain"/>
    <property type="match status" value="1"/>
</dbReference>
<feature type="binding site" evidence="5">
    <location>
        <begin position="67"/>
        <end position="71"/>
    </location>
    <ligand>
        <name>ATP</name>
        <dbReference type="ChEBI" id="CHEBI:30616"/>
    </ligand>
</feature>
<dbReference type="InterPro" id="IPR049945">
    <property type="entry name" value="AAA_22"/>
</dbReference>
<dbReference type="Gene3D" id="3.40.50.300">
    <property type="entry name" value="P-loop containing nucleotide triphosphate hydrolases"/>
    <property type="match status" value="1"/>
</dbReference>
<keyword evidence="2 5" id="KW-0235">DNA replication</keyword>
<dbReference type="EMBL" id="CP042905">
    <property type="protein sequence ID" value="QEE14706.1"/>
    <property type="molecule type" value="Genomic_DNA"/>
</dbReference>
<proteinExistence type="inferred from homology"/>
<sequence length="429" mass="49053">MFDIENYFENFVKTNKIFEERNILRPEFVPKILPHRDIQIRKIAEIVACTLKNSKPSNIFLFGKTGTGKTAVINYVKDHLNNQCRNSDIHEPKWVSLNCQQVNTGYRVLARICNDLDPDDPVPIAGWPIDVVFDKLIEKLDTFVHGICFIILDEIDILVKKMAKSHDILYNLARINSRLKHAKVNIIGISNVLNFKNALDPRVLSSLGEEEIVFPAYNANELKEILNQRANSAFQNGALTLEIISLCAALAAKEHGDARKALDLLRKAGELAERRQSPNITPDFVYFAQDDIEKDKMKEYCESLPLQNKTILLSIYSMQKYRSGNAIITGDVYTCYLELQKQIPGLNKLSQRRVSEIIRELDLSGILNAQIKSNGRYGRTKFINLNIPLENLNTFLINDNRLNDLFDYRPRCIESNTTCFKGQKYIKLG</sequence>
<dbReference type="CDD" id="cd08768">
    <property type="entry name" value="Cdc6_C"/>
    <property type="match status" value="1"/>
</dbReference>
<dbReference type="FunFam" id="1.10.8.60:FF:000073">
    <property type="entry name" value="ORC1-type DNA replication protein"/>
    <property type="match status" value="1"/>
</dbReference>
<accession>A0A5B9D7Y9</accession>
<keyword evidence="9" id="KW-1185">Reference proteome</keyword>
<dbReference type="SMART" id="SM00382">
    <property type="entry name" value="AAA"/>
    <property type="match status" value="1"/>
</dbReference>
<comment type="similarity">
    <text evidence="1 5">Belongs to the CDC6/cdc18 family.</text>
</comment>
<name>A0A5B9D7Y9_9ARCH</name>
<dbReference type="SUPFAM" id="SSF52540">
    <property type="entry name" value="P-loop containing nucleoside triphosphate hydrolases"/>
    <property type="match status" value="1"/>
</dbReference>
<dbReference type="Proteomes" id="UP000321408">
    <property type="component" value="Chromosome"/>
</dbReference>
<dbReference type="GO" id="GO:0016887">
    <property type="term" value="F:ATP hydrolysis activity"/>
    <property type="evidence" value="ECO:0007669"/>
    <property type="project" value="InterPro"/>
</dbReference>
<dbReference type="AlphaFoldDB" id="A0A5B9D7Y9"/>
<evidence type="ECO:0000256" key="2">
    <source>
        <dbReference type="ARBA" id="ARBA00022705"/>
    </source>
</evidence>
<dbReference type="InterPro" id="IPR050311">
    <property type="entry name" value="ORC1/CDC6"/>
</dbReference>
<evidence type="ECO:0000256" key="5">
    <source>
        <dbReference type="HAMAP-Rule" id="MF_01407"/>
    </source>
</evidence>
<dbReference type="Pfam" id="PF22703">
    <property type="entry name" value="Cdc6_lid"/>
    <property type="match status" value="1"/>
</dbReference>
<keyword evidence="4 5" id="KW-0067">ATP-binding</keyword>
<dbReference type="SMART" id="SM01074">
    <property type="entry name" value="Cdc6_C"/>
    <property type="match status" value="1"/>
</dbReference>
<dbReference type="InterPro" id="IPR055237">
    <property type="entry name" value="Cdc6_lid"/>
</dbReference>
<dbReference type="HAMAP" id="MF_01407">
    <property type="entry name" value="ORC1_type_DNA_replic_protein"/>
    <property type="match status" value="1"/>
</dbReference>
<feature type="domain" description="AAA+ ATPase" evidence="6">
    <location>
        <begin position="55"/>
        <end position="218"/>
    </location>
</feature>
<dbReference type="GO" id="GO:0005524">
    <property type="term" value="F:ATP binding"/>
    <property type="evidence" value="ECO:0007669"/>
    <property type="project" value="UniProtKB-UniRule"/>
</dbReference>
<dbReference type="Pfam" id="PF09079">
    <property type="entry name" value="WHD_Cdc6"/>
    <property type="match status" value="1"/>
</dbReference>
<dbReference type="InterPro" id="IPR036388">
    <property type="entry name" value="WH-like_DNA-bd_sf"/>
</dbReference>
<reference evidence="8 9" key="2">
    <citation type="journal article" date="2024" name="Int. J. Syst. Evol. Microbiol.">
        <title>Promethearchaeum syntrophicum gen. nov., sp. nov., an anaerobic, obligately syntrophic archaeon, the first isolate of the lineage 'Asgard' archaea, and proposal of the new archaeal phylum Promethearchaeota phyl. nov. and kingdom Promethearchaeati regn. nov.</title>
        <authorList>
            <person name="Imachi H."/>
            <person name="Nobu M.K."/>
            <person name="Kato S."/>
            <person name="Takaki Y."/>
            <person name="Miyazaki M."/>
            <person name="Miyata M."/>
            <person name="Ogawara M."/>
            <person name="Saito Y."/>
            <person name="Sakai S."/>
            <person name="Tahara Y.O."/>
            <person name="Takano Y."/>
            <person name="Tasumi E."/>
            <person name="Uematsu K."/>
            <person name="Yoshimura T."/>
            <person name="Itoh T."/>
            <person name="Ohkuma M."/>
            <person name="Takai K."/>
        </authorList>
    </citation>
    <scope>NUCLEOTIDE SEQUENCE [LARGE SCALE GENOMIC DNA]</scope>
    <source>
        <strain evidence="8 9">MK-D1</strain>
    </source>
</reference>
<comment type="function">
    <text evidence="5">Involved in regulation of DNA replication.</text>
</comment>
<dbReference type="CDD" id="cd18139">
    <property type="entry name" value="HLD_clamp_RarA"/>
    <property type="match status" value="1"/>
</dbReference>
<evidence type="ECO:0000259" key="6">
    <source>
        <dbReference type="SMART" id="SM00382"/>
    </source>
</evidence>
<dbReference type="Gene3D" id="1.10.8.60">
    <property type="match status" value="1"/>
</dbReference>
<evidence type="ECO:0000259" key="7">
    <source>
        <dbReference type="SMART" id="SM01074"/>
    </source>
</evidence>
<feature type="binding site" evidence="5">
    <location>
        <position position="217"/>
    </location>
    <ligand>
        <name>ATP</name>
        <dbReference type="ChEBI" id="CHEBI:30616"/>
    </ligand>
</feature>